<dbReference type="Proteomes" id="UP000515733">
    <property type="component" value="Plasmid pI"/>
</dbReference>
<reference evidence="2 3" key="1">
    <citation type="submission" date="2020-03" db="EMBL/GenBank/DDBJ databases">
        <authorList>
            <consortium name="Genoscope - CEA"/>
            <person name="William W."/>
        </authorList>
    </citation>
    <scope>NUCLEOTIDE SEQUENCE [LARGE SCALE GENOMIC DNA]</scope>
    <source>
        <strain evidence="3">DSM 16959</strain>
        <strain evidence="2">DSM16959</strain>
        <plasmid evidence="2 3">pI</plasmid>
    </source>
</reference>
<keyword evidence="2" id="KW-0614">Plasmid</keyword>
<proteinExistence type="predicted"/>
<dbReference type="KEGG" id="doe:DENOEST_P0114"/>
<dbReference type="EMBL" id="LR778302">
    <property type="protein sequence ID" value="CAB1371173.1"/>
    <property type="molecule type" value="Genomic_DNA"/>
</dbReference>
<name>A0A6S6Y6U9_9PROT</name>
<geneLocation type="plasmid" evidence="2 3">
    <name>pI</name>
</geneLocation>
<protein>
    <submittedName>
        <fullName evidence="2">Uncharacterized protein</fullName>
    </submittedName>
</protein>
<evidence type="ECO:0000313" key="1">
    <source>
        <dbReference type="EMBL" id="CAB1371173.1"/>
    </source>
</evidence>
<organism evidence="2 3">
    <name type="scientific">Denitratisoma oestradiolicum</name>
    <dbReference type="NCBI Taxonomy" id="311182"/>
    <lineage>
        <taxon>Bacteria</taxon>
        <taxon>Pseudomonadati</taxon>
        <taxon>Pseudomonadota</taxon>
        <taxon>Betaproteobacteria</taxon>
        <taxon>Nitrosomonadales</taxon>
        <taxon>Sterolibacteriaceae</taxon>
        <taxon>Denitratisoma</taxon>
    </lineage>
</organism>
<sequence>MNMRERETRLMESFVALLGDHRKDFEGFVRDVENVRYCHTPIDGQQLARCEYALRNMEMRLLTIHRCIDSKQYGNGPLDDLVKTKNEWEGMKARVDSYLQEIQQVIEATATALRPVRRTLEHS</sequence>
<gene>
    <name evidence="1" type="ORF">DENOEST_P0015</name>
    <name evidence="2" type="ORF">DENOEST_P0114</name>
</gene>
<dbReference type="EMBL" id="LR778302">
    <property type="protein sequence ID" value="CAB1371272.1"/>
    <property type="molecule type" value="Genomic_DNA"/>
</dbReference>
<evidence type="ECO:0000313" key="3">
    <source>
        <dbReference type="Proteomes" id="UP000515733"/>
    </source>
</evidence>
<evidence type="ECO:0000313" key="2">
    <source>
        <dbReference type="EMBL" id="CAB1371272.1"/>
    </source>
</evidence>
<dbReference type="KEGG" id="doe:DENOEST_P0015"/>
<dbReference type="AlphaFoldDB" id="A0A6S6Y6U9"/>
<dbReference type="RefSeq" id="WP_183148327.1">
    <property type="nucleotide sequence ID" value="NZ_LR778302.1"/>
</dbReference>
<accession>A0A6S6Y6U9</accession>
<keyword evidence="3" id="KW-1185">Reference proteome</keyword>